<dbReference type="Pfam" id="PF01546">
    <property type="entry name" value="Peptidase_M20"/>
    <property type="match status" value="1"/>
</dbReference>
<dbReference type="GO" id="GO:0016805">
    <property type="term" value="F:dipeptidase activity"/>
    <property type="evidence" value="ECO:0007669"/>
    <property type="project" value="TreeGrafter"/>
</dbReference>
<dbReference type="GO" id="GO:0005737">
    <property type="term" value="C:cytoplasm"/>
    <property type="evidence" value="ECO:0007669"/>
    <property type="project" value="TreeGrafter"/>
</dbReference>
<dbReference type="AlphaFoldDB" id="A0A1V3J890"/>
<dbReference type="InterPro" id="IPR052030">
    <property type="entry name" value="Peptidase_M20/M20A_hydrolases"/>
</dbReference>
<dbReference type="EMBL" id="MLHN01000004">
    <property type="protein sequence ID" value="OOF51580.1"/>
    <property type="molecule type" value="Genomic_DNA"/>
</dbReference>
<dbReference type="SUPFAM" id="SSF53187">
    <property type="entry name" value="Zn-dependent exopeptidases"/>
    <property type="match status" value="1"/>
</dbReference>
<dbReference type="InterPro" id="IPR002933">
    <property type="entry name" value="Peptidase_M20"/>
</dbReference>
<dbReference type="FunFam" id="3.40.630.10:FF:000077">
    <property type="entry name" value="p-aminobenzoyl-glutamate hydrolase, A subunit"/>
    <property type="match status" value="1"/>
</dbReference>
<dbReference type="PANTHER" id="PTHR30575:SF3">
    <property type="entry name" value="PEPTIDASE M20 DIMERISATION DOMAIN-CONTAINING PROTEIN"/>
    <property type="match status" value="1"/>
</dbReference>
<protein>
    <submittedName>
        <fullName evidence="5">Peptidase M20</fullName>
    </submittedName>
</protein>
<dbReference type="InterPro" id="IPR036264">
    <property type="entry name" value="Bact_exopeptidase_dim_dom"/>
</dbReference>
<dbReference type="InterPro" id="IPR017439">
    <property type="entry name" value="Amidohydrolase"/>
</dbReference>
<feature type="binding site" evidence="3">
    <location>
        <position position="142"/>
    </location>
    <ligand>
        <name>Mn(2+)</name>
        <dbReference type="ChEBI" id="CHEBI:29035"/>
        <label>2</label>
    </ligand>
</feature>
<name>A0A1V3J890_9PAST</name>
<dbReference type="GO" id="GO:0071713">
    <property type="term" value="F:para-aminobenzoyl-glutamate hydrolase activity"/>
    <property type="evidence" value="ECO:0007669"/>
    <property type="project" value="TreeGrafter"/>
</dbReference>
<keyword evidence="2" id="KW-0378">Hydrolase</keyword>
<evidence type="ECO:0000256" key="1">
    <source>
        <dbReference type="ARBA" id="ARBA00006153"/>
    </source>
</evidence>
<dbReference type="FunFam" id="3.40.630.10:FF:000080">
    <property type="entry name" value="p-aminobenzoyl-glutamate hydrolase subunit A"/>
    <property type="match status" value="1"/>
</dbReference>
<dbReference type="InterPro" id="IPR011650">
    <property type="entry name" value="Peptidase_M20_dimer"/>
</dbReference>
<evidence type="ECO:0000259" key="4">
    <source>
        <dbReference type="Pfam" id="PF07687"/>
    </source>
</evidence>
<feature type="binding site" evidence="3">
    <location>
        <position position="140"/>
    </location>
    <ligand>
        <name>Mn(2+)</name>
        <dbReference type="ChEBI" id="CHEBI:29035"/>
        <label>2</label>
    </ligand>
</feature>
<dbReference type="SUPFAM" id="SSF55031">
    <property type="entry name" value="Bacterial exopeptidase dimerisation domain"/>
    <property type="match status" value="1"/>
</dbReference>
<organism evidence="5 6">
    <name type="scientific">Rodentibacter genomosp. 1</name>
    <dbReference type="NCBI Taxonomy" id="1908264"/>
    <lineage>
        <taxon>Bacteria</taxon>
        <taxon>Pseudomonadati</taxon>
        <taxon>Pseudomonadota</taxon>
        <taxon>Gammaproteobacteria</taxon>
        <taxon>Pasteurellales</taxon>
        <taxon>Pasteurellaceae</taxon>
        <taxon>Rodentibacter</taxon>
    </lineage>
</organism>
<keyword evidence="3" id="KW-0479">Metal-binding</keyword>
<dbReference type="STRING" id="1908264.BKK54_02960"/>
<comment type="caution">
    <text evidence="5">The sequence shown here is derived from an EMBL/GenBank/DDBJ whole genome shotgun (WGS) entry which is preliminary data.</text>
</comment>
<feature type="binding site" evidence="3">
    <location>
        <position position="396"/>
    </location>
    <ligand>
        <name>Mn(2+)</name>
        <dbReference type="ChEBI" id="CHEBI:29035"/>
        <label>2</label>
    </ligand>
</feature>
<dbReference type="Pfam" id="PF07687">
    <property type="entry name" value="M20_dimer"/>
    <property type="match status" value="1"/>
</dbReference>
<dbReference type="InterPro" id="IPR033845">
    <property type="entry name" value="AbgA"/>
</dbReference>
<gene>
    <name evidence="5" type="ORF">BKK54_02960</name>
</gene>
<reference evidence="5 6" key="1">
    <citation type="submission" date="2016-10" db="EMBL/GenBank/DDBJ databases">
        <title>Rodentibacter gen. nov. and new species.</title>
        <authorList>
            <person name="Christensen H."/>
        </authorList>
    </citation>
    <scope>NUCLEOTIDE SEQUENCE [LARGE SCALE GENOMIC DNA]</scope>
    <source>
        <strain evidence="6">ppn416</strain>
    </source>
</reference>
<evidence type="ECO:0000256" key="3">
    <source>
        <dbReference type="PIRSR" id="PIRSR005962-1"/>
    </source>
</evidence>
<dbReference type="RefSeq" id="WP_077541381.1">
    <property type="nucleotide sequence ID" value="NZ_MLHN01000004.1"/>
</dbReference>
<dbReference type="Gene3D" id="3.40.630.10">
    <property type="entry name" value="Zn peptidases"/>
    <property type="match status" value="2"/>
</dbReference>
<evidence type="ECO:0000313" key="5">
    <source>
        <dbReference type="EMBL" id="OOF51580.1"/>
    </source>
</evidence>
<dbReference type="CDD" id="cd05665">
    <property type="entry name" value="M20_Acy1_IAAspH"/>
    <property type="match status" value="1"/>
</dbReference>
<comment type="cofactor">
    <cofactor evidence="3">
        <name>Mn(2+)</name>
        <dbReference type="ChEBI" id="CHEBI:29035"/>
    </cofactor>
    <text evidence="3">The Mn(2+) ion enhances activity.</text>
</comment>
<comment type="similarity">
    <text evidence="1">Belongs to the peptidase M20 family.</text>
</comment>
<dbReference type="GO" id="GO:0046872">
    <property type="term" value="F:metal ion binding"/>
    <property type="evidence" value="ECO:0007669"/>
    <property type="project" value="UniProtKB-KW"/>
</dbReference>
<proteinExistence type="inferred from homology"/>
<feature type="binding site" evidence="3">
    <location>
        <position position="200"/>
    </location>
    <ligand>
        <name>Mn(2+)</name>
        <dbReference type="ChEBI" id="CHEBI:29035"/>
        <label>2</label>
    </ligand>
</feature>
<accession>A0A1V3J890</accession>
<dbReference type="NCBIfam" id="TIGR01891">
    <property type="entry name" value="amidohydrolases"/>
    <property type="match status" value="1"/>
</dbReference>
<feature type="domain" description="Peptidase M20 dimerisation" evidence="4">
    <location>
        <begin position="224"/>
        <end position="312"/>
    </location>
</feature>
<sequence>MNLDLSQLTHWRREFHRFPETGWSEFWTTARIADYLESLGCFEILMGEQIINPDFVRGRKQAVVDRGLVKAKAYGMNEKWLDKMSGYTGCVAVFDSGKPGKTVALRFDIDCVNVKETNDPNHIPNREGFASVNDGFMHACGHDAHITIGLGTALWISQNREKLTGKVKIVFQPAEEGVRGAAAIAASGVIDDADYFASSHISFCANSGTVVSNPRNFLSTSKIDIRYHGKPAHAGAAPHLGHNALLAAAHAVTQLHGIARHGEGMTRINVGVLKAGEGRNVIPTEAELQLEVRGENKKINEYMVEQVMQIAKGIAIGFNVDYETEIVGEAVDMNNDAELVQLVEEIALQQPQIHSINADYAFNASEDATVLGRRVQDHGGKAIYFILGADRTAGHHEAEFDFDENQLITGVNIYSGLLQRLLGDSPIF</sequence>
<evidence type="ECO:0000313" key="6">
    <source>
        <dbReference type="Proteomes" id="UP000188481"/>
    </source>
</evidence>
<keyword evidence="6" id="KW-1185">Reference proteome</keyword>
<dbReference type="PANTHER" id="PTHR30575">
    <property type="entry name" value="PEPTIDASE M20"/>
    <property type="match status" value="1"/>
</dbReference>
<feature type="binding site" evidence="3">
    <location>
        <position position="176"/>
    </location>
    <ligand>
        <name>Mn(2+)</name>
        <dbReference type="ChEBI" id="CHEBI:29035"/>
        <label>2</label>
    </ligand>
</feature>
<dbReference type="GO" id="GO:0046657">
    <property type="term" value="P:folic acid catabolic process"/>
    <property type="evidence" value="ECO:0007669"/>
    <property type="project" value="TreeGrafter"/>
</dbReference>
<evidence type="ECO:0000256" key="2">
    <source>
        <dbReference type="ARBA" id="ARBA00022801"/>
    </source>
</evidence>
<dbReference type="PIRSF" id="PIRSF005962">
    <property type="entry name" value="Pept_M20D_amidohydro"/>
    <property type="match status" value="1"/>
</dbReference>
<keyword evidence="3" id="KW-0464">Manganese</keyword>
<dbReference type="Proteomes" id="UP000188481">
    <property type="component" value="Unassembled WGS sequence"/>
</dbReference>